<organism evidence="6 7">
    <name type="scientific">Xylaria arbuscula</name>
    <dbReference type="NCBI Taxonomy" id="114810"/>
    <lineage>
        <taxon>Eukaryota</taxon>
        <taxon>Fungi</taxon>
        <taxon>Dikarya</taxon>
        <taxon>Ascomycota</taxon>
        <taxon>Pezizomycotina</taxon>
        <taxon>Sordariomycetes</taxon>
        <taxon>Xylariomycetidae</taxon>
        <taxon>Xylariales</taxon>
        <taxon>Xylariaceae</taxon>
        <taxon>Xylaria</taxon>
    </lineage>
</organism>
<evidence type="ECO:0000256" key="2">
    <source>
        <dbReference type="ARBA" id="ARBA00022801"/>
    </source>
</evidence>
<dbReference type="VEuPathDB" id="FungiDB:F4678DRAFT_477838"/>
<feature type="compositionally biased region" description="Basic and acidic residues" evidence="4">
    <location>
        <begin position="189"/>
        <end position="201"/>
    </location>
</feature>
<dbReference type="Pfam" id="PF00271">
    <property type="entry name" value="Helicase_C"/>
    <property type="match status" value="1"/>
</dbReference>
<dbReference type="GO" id="GO:0031297">
    <property type="term" value="P:replication fork processing"/>
    <property type="evidence" value="ECO:0007669"/>
    <property type="project" value="TreeGrafter"/>
</dbReference>
<dbReference type="InterPro" id="IPR027417">
    <property type="entry name" value="P-loop_NTPase"/>
</dbReference>
<evidence type="ECO:0000256" key="1">
    <source>
        <dbReference type="ARBA" id="ARBA00022741"/>
    </source>
</evidence>
<dbReference type="PROSITE" id="PS51194">
    <property type="entry name" value="HELICASE_CTER"/>
    <property type="match status" value="1"/>
</dbReference>
<evidence type="ECO:0000313" key="7">
    <source>
        <dbReference type="Proteomes" id="UP001148614"/>
    </source>
</evidence>
<dbReference type="Gene3D" id="3.40.50.300">
    <property type="entry name" value="P-loop containing nucleotide triphosphate hydrolases"/>
    <property type="match status" value="2"/>
</dbReference>
<feature type="region of interest" description="Disordered" evidence="4">
    <location>
        <begin position="965"/>
        <end position="987"/>
    </location>
</feature>
<dbReference type="Proteomes" id="UP001148614">
    <property type="component" value="Unassembled WGS sequence"/>
</dbReference>
<dbReference type="GO" id="GO:0016787">
    <property type="term" value="F:hydrolase activity"/>
    <property type="evidence" value="ECO:0007669"/>
    <property type="project" value="UniProtKB-KW"/>
</dbReference>
<keyword evidence="3" id="KW-0067">ATP-binding</keyword>
<reference evidence="6" key="1">
    <citation type="submission" date="2022-07" db="EMBL/GenBank/DDBJ databases">
        <title>Genome Sequence of Xylaria arbuscula.</title>
        <authorList>
            <person name="Buettner E."/>
        </authorList>
    </citation>
    <scope>NUCLEOTIDE SEQUENCE</scope>
    <source>
        <strain evidence="6">VT107</strain>
    </source>
</reference>
<feature type="region of interest" description="Disordered" evidence="4">
    <location>
        <begin position="318"/>
        <end position="342"/>
    </location>
</feature>
<feature type="compositionally biased region" description="Pro residues" evidence="4">
    <location>
        <begin position="176"/>
        <end position="185"/>
    </location>
</feature>
<dbReference type="GO" id="GO:0005524">
    <property type="term" value="F:ATP binding"/>
    <property type="evidence" value="ECO:0007669"/>
    <property type="project" value="InterPro"/>
</dbReference>
<accession>A0A9W8TKS5</accession>
<name>A0A9W8TKS5_9PEZI</name>
<dbReference type="InterPro" id="IPR001650">
    <property type="entry name" value="Helicase_C-like"/>
</dbReference>
<gene>
    <name evidence="6" type="ORF">NPX13_g7099</name>
</gene>
<evidence type="ECO:0000256" key="3">
    <source>
        <dbReference type="ARBA" id="ARBA00022840"/>
    </source>
</evidence>
<dbReference type="PANTHER" id="PTHR45766">
    <property type="entry name" value="DNA ANNEALING HELICASE AND ENDONUCLEASE ZRANB3 FAMILY MEMBER"/>
    <property type="match status" value="1"/>
</dbReference>
<keyword evidence="2" id="KW-0378">Hydrolase</keyword>
<keyword evidence="7" id="KW-1185">Reference proteome</keyword>
<dbReference type="SMART" id="SM00490">
    <property type="entry name" value="HELICc"/>
    <property type="match status" value="1"/>
</dbReference>
<protein>
    <recommendedName>
        <fullName evidence="5">Helicase C-terminal domain-containing protein</fullName>
    </recommendedName>
</protein>
<proteinExistence type="predicted"/>
<comment type="caution">
    <text evidence="6">The sequence shown here is derived from an EMBL/GenBank/DDBJ whole genome shotgun (WGS) entry which is preliminary data.</text>
</comment>
<feature type="domain" description="Helicase C-terminal" evidence="5">
    <location>
        <begin position="795"/>
        <end position="951"/>
    </location>
</feature>
<sequence>MSGQVLDQSADPAILDPSTYRLDEILVHVSNRGAYKIYELKKFLSDEGETSAIRLASDYDYGVLRTSVNNDVQISEEDTLYAMQYSYEKFRDSVFKDLNIPTGAKLGSTDHLTVDVEDETTFIIALTQIQGSEEIKLARTKDTNKPTWVLAPDPEGNKSLKKPEQPAKKPEQQKPPSKPKPPPPGSVSSDHESDRRSDKTGGHRRNRRRTRNVVIRRLNHGFEKIKDDEWTQVCRFFSCKEDVADIRLEGIALPILDYQAYAIWRVFMQAVDQRRTMVIGDDVGLGKTAIALCIATILHMMLEVERVVRHERLYGRDSDNNSDWGPPRQHLERSNQRAGAVCPTQGQGRVQCSCVNNSLSYRIVSQVFDLPTIVIAPPRLIPHWVREAQKWISNEYMRIRTAYQGITNKRLDMDNASVEQIKTVESQDNGSRRRKNRPGTRASRYIILVSSSGVDGFLRKFKKSDNEYSLDPAFMFFDEFQLYAGSHAHVTQPFNALDSLSSNRGRPIAIGLSASARSHIALFRPFVRYEFKCSPNTEIAGLRQTSDMDQYESAWRSLVGRIDLGGLSQRDETRLNNLLEFLRRFYPLMMISRMRGDEFRGKEILPVRPIDVRNFRLPIGPNHTRQVINSAVVRVRAYLERKYLKELSDWREKQEGPEPTRRVIAQRYLEMVADGEIPRGNLRELHYLSRSLTFPTVATLVADGHVDYSETRAGKINPMAESLTPHLLPGRPTSKSYEAIYKILKKSPWFKYRDLLIAESPKYKEIEDELTELLNISGLDASGDEMVEKDVGPPPDDDTNIRHGIIFADNPLSAFLIFMLLYTRSAQINLVVMYMHTQLSALQREEICEYMNEDCRLGDPVKILVSTINAAGTGYDFSRANTMILTEVPRSSVRQTQAFGRIDRIGQAMYARKIQLRYTDNFAETIRVVRNENRDKIGGVGNITVQKSTPLADLLGNLNGDVPEDVDGDYPMSGTSDNPIALSDSDSDAMDIDIYD</sequence>
<evidence type="ECO:0000313" key="6">
    <source>
        <dbReference type="EMBL" id="KAJ3566519.1"/>
    </source>
</evidence>
<dbReference type="EMBL" id="JANPWZ010001348">
    <property type="protein sequence ID" value="KAJ3566519.1"/>
    <property type="molecule type" value="Genomic_DNA"/>
</dbReference>
<evidence type="ECO:0000256" key="4">
    <source>
        <dbReference type="SAM" id="MobiDB-lite"/>
    </source>
</evidence>
<feature type="region of interest" description="Disordered" evidence="4">
    <location>
        <begin position="145"/>
        <end position="212"/>
    </location>
</feature>
<feature type="compositionally biased region" description="Basic and acidic residues" evidence="4">
    <location>
        <begin position="155"/>
        <end position="172"/>
    </location>
</feature>
<dbReference type="Pfam" id="PF00176">
    <property type="entry name" value="SNF2-rel_dom"/>
    <property type="match status" value="1"/>
</dbReference>
<dbReference type="AlphaFoldDB" id="A0A9W8TKS5"/>
<keyword evidence="1" id="KW-0547">Nucleotide-binding</keyword>
<dbReference type="InterPro" id="IPR000330">
    <property type="entry name" value="SNF2_N"/>
</dbReference>
<evidence type="ECO:0000259" key="5">
    <source>
        <dbReference type="PROSITE" id="PS51194"/>
    </source>
</evidence>
<feature type="compositionally biased region" description="Basic residues" evidence="4">
    <location>
        <begin position="202"/>
        <end position="211"/>
    </location>
</feature>
<dbReference type="GO" id="GO:0006281">
    <property type="term" value="P:DNA repair"/>
    <property type="evidence" value="ECO:0007669"/>
    <property type="project" value="TreeGrafter"/>
</dbReference>
<dbReference type="PANTHER" id="PTHR45766:SF6">
    <property type="entry name" value="SWI_SNF-RELATED MATRIX-ASSOCIATED ACTIN-DEPENDENT REGULATOR OF CHROMATIN SUBFAMILY A-LIKE PROTEIN 1"/>
    <property type="match status" value="1"/>
</dbReference>
<dbReference type="SUPFAM" id="SSF52540">
    <property type="entry name" value="P-loop containing nucleoside triphosphate hydrolases"/>
    <property type="match status" value="2"/>
</dbReference>